<proteinExistence type="inferred from homology"/>
<evidence type="ECO:0000256" key="3">
    <source>
        <dbReference type="ARBA" id="ARBA00023295"/>
    </source>
</evidence>
<dbReference type="Gene3D" id="1.50.10.10">
    <property type="match status" value="1"/>
</dbReference>
<name>A0A255GLY4_9ACTN</name>
<dbReference type="InterPro" id="IPR008928">
    <property type="entry name" value="6-hairpin_glycosidase_sf"/>
</dbReference>
<keyword evidence="3" id="KW-0326">Glycosidase</keyword>
<sequence length="376" mass="41177">MTVLADNWVAESGWTVPNPDSYPHLWLWDSAFHAIARARFGDPDAVPEVTALLGGQLAEGMVPHMRYGPAGPDTFLGPLPDRSSLTQPPFFSHALAELQRAGIETPAALAERAVRHFDWLWRHRLVTDLGLLAIVHPWEAGNDHSPRFDGWGAPGRTPADYDQRVRSQWNKALMASVRFAPDGAAVDNDRFRCAPAGFNAYVAFNLRELGQLLGRADLTERADRLAAAIDDRLWQDGQWVDLPLTGGTRASAAIRISDGLMPALVTADRDRAERALAALGDPQLFGGTAYGPTNVARNDPAYDPTAYWRGAAWPNLNYLFWLAARRWGRTDLAAELARSTRAGAVASDWSEYWNPETGQGYGASPQSWTALAALLG</sequence>
<dbReference type="InterPro" id="IPR004888">
    <property type="entry name" value="Glycoside_hydrolase_63"/>
</dbReference>
<dbReference type="OrthoDB" id="9781878at2"/>
<evidence type="ECO:0000259" key="4">
    <source>
        <dbReference type="Pfam" id="PF22422"/>
    </source>
</evidence>
<dbReference type="InterPro" id="IPR054491">
    <property type="entry name" value="MGH1-like_GH"/>
</dbReference>
<reference evidence="5 6" key="1">
    <citation type="submission" date="2017-07" db="EMBL/GenBank/DDBJ databases">
        <title>Draft whole genome sequences of clinical Proprionibacteriaceae strains.</title>
        <authorList>
            <person name="Bernier A.-M."/>
            <person name="Bernard K."/>
            <person name="Domingo M.-C."/>
        </authorList>
    </citation>
    <scope>NUCLEOTIDE SEQUENCE [LARGE SCALE GENOMIC DNA]</scope>
    <source>
        <strain evidence="5 6">NML 030167</strain>
    </source>
</reference>
<comment type="caution">
    <text evidence="5">The sequence shown here is derived from an EMBL/GenBank/DDBJ whole genome shotgun (WGS) entry which is preliminary data.</text>
</comment>
<dbReference type="InterPro" id="IPR012341">
    <property type="entry name" value="6hp_glycosidase-like_sf"/>
</dbReference>
<accession>A0A255GLY4</accession>
<gene>
    <name evidence="5" type="ORF">CGZ94_04020</name>
</gene>
<dbReference type="EMBL" id="NMVO01000002">
    <property type="protein sequence ID" value="OYO16829.1"/>
    <property type="molecule type" value="Genomic_DNA"/>
</dbReference>
<dbReference type="GO" id="GO:0009311">
    <property type="term" value="P:oligosaccharide metabolic process"/>
    <property type="evidence" value="ECO:0007669"/>
    <property type="project" value="InterPro"/>
</dbReference>
<keyword evidence="6" id="KW-1185">Reference proteome</keyword>
<dbReference type="AlphaFoldDB" id="A0A255GLY4"/>
<dbReference type="Pfam" id="PF22422">
    <property type="entry name" value="MGH1-like_GH"/>
    <property type="match status" value="1"/>
</dbReference>
<evidence type="ECO:0000313" key="5">
    <source>
        <dbReference type="EMBL" id="OYO16829.1"/>
    </source>
</evidence>
<dbReference type="GO" id="GO:0004573">
    <property type="term" value="F:Glc3Man9GlcNAc2 oligosaccharide glucosidase activity"/>
    <property type="evidence" value="ECO:0007669"/>
    <property type="project" value="InterPro"/>
</dbReference>
<dbReference type="GO" id="GO:0006487">
    <property type="term" value="P:protein N-linked glycosylation"/>
    <property type="evidence" value="ECO:0007669"/>
    <property type="project" value="TreeGrafter"/>
</dbReference>
<evidence type="ECO:0000313" key="6">
    <source>
        <dbReference type="Proteomes" id="UP000215896"/>
    </source>
</evidence>
<organism evidence="5 6">
    <name type="scientific">Enemella evansiae</name>
    <dbReference type="NCBI Taxonomy" id="2016499"/>
    <lineage>
        <taxon>Bacteria</taxon>
        <taxon>Bacillati</taxon>
        <taxon>Actinomycetota</taxon>
        <taxon>Actinomycetes</taxon>
        <taxon>Propionibacteriales</taxon>
        <taxon>Propionibacteriaceae</taxon>
        <taxon>Enemella</taxon>
    </lineage>
</organism>
<dbReference type="Proteomes" id="UP000215896">
    <property type="component" value="Unassembled WGS sequence"/>
</dbReference>
<dbReference type="PANTHER" id="PTHR10412">
    <property type="entry name" value="MANNOSYL-OLIGOSACCHARIDE GLUCOSIDASE"/>
    <property type="match status" value="1"/>
</dbReference>
<dbReference type="PANTHER" id="PTHR10412:SF11">
    <property type="entry name" value="MANNOSYL-OLIGOSACCHARIDE GLUCOSIDASE"/>
    <property type="match status" value="1"/>
</dbReference>
<comment type="similarity">
    <text evidence="1">Belongs to the glycosyl hydrolase 63 family.</text>
</comment>
<dbReference type="SUPFAM" id="SSF48208">
    <property type="entry name" value="Six-hairpin glycosidases"/>
    <property type="match status" value="1"/>
</dbReference>
<evidence type="ECO:0000256" key="2">
    <source>
        <dbReference type="ARBA" id="ARBA00022801"/>
    </source>
</evidence>
<keyword evidence="2" id="KW-0378">Hydrolase</keyword>
<protein>
    <recommendedName>
        <fullName evidence="4">Mannosylglycerate hydrolase MGH1-like glycoside hydrolase domain-containing protein</fullName>
    </recommendedName>
</protein>
<evidence type="ECO:0000256" key="1">
    <source>
        <dbReference type="ARBA" id="ARBA00010833"/>
    </source>
</evidence>
<feature type="domain" description="Mannosylglycerate hydrolase MGH1-like glycoside hydrolase" evidence="4">
    <location>
        <begin position="22"/>
        <end position="369"/>
    </location>
</feature>